<sequence>MKRDFQRSVMRIQEAVNILEYVGHDYEQLQTVSDSLVDPRLIQDKSYCLSVMLLSQTAITVARYFESINQLDIKRQMLENKLYTPEIGNKIKRMAEARRTIERNVACYQGLLSYRSNLVLNIVRGVPFENRYFRQEP</sequence>
<evidence type="ECO:0000313" key="2">
    <source>
        <dbReference type="Proteomes" id="UP000221250"/>
    </source>
</evidence>
<accession>A0A1S6L3F0</accession>
<organism evidence="1 2">
    <name type="scientific">Erwinia phage vB_EamM_Yoloswag</name>
    <dbReference type="NCBI Taxonomy" id="1958956"/>
    <lineage>
        <taxon>Viruses</taxon>
        <taxon>Duplodnaviria</taxon>
        <taxon>Heunggongvirae</taxon>
        <taxon>Uroviricota</taxon>
        <taxon>Caudoviricetes</taxon>
        <taxon>Yoloswagvirus</taxon>
        <taxon>Yoloswagvirus yoloswag</taxon>
    </lineage>
</organism>
<dbReference type="EMBL" id="KY448244">
    <property type="protein sequence ID" value="AQT28702.1"/>
    <property type="molecule type" value="Genomic_DNA"/>
</dbReference>
<evidence type="ECO:0000313" key="1">
    <source>
        <dbReference type="EMBL" id="AQT28702.1"/>
    </source>
</evidence>
<keyword evidence="2" id="KW-1185">Reference proteome</keyword>
<name>A0A1S6L3F0_9CAUD</name>
<protein>
    <submittedName>
        <fullName evidence="1">Uncharacterized protein</fullName>
    </submittedName>
</protein>
<dbReference type="Proteomes" id="UP000221250">
    <property type="component" value="Segment"/>
</dbReference>
<reference evidence="1 2" key="1">
    <citation type="submission" date="2017-01" db="EMBL/GenBank/DDBJ databases">
        <authorList>
            <person name="Mah S.A."/>
            <person name="Swanson W.J."/>
            <person name="Moy G.W."/>
            <person name="Vacquier V.D."/>
        </authorList>
    </citation>
    <scope>NUCLEOTIDE SEQUENCE [LARGE SCALE GENOMIC DNA]</scope>
</reference>
<proteinExistence type="predicted"/>
<gene>
    <name evidence="1" type="ORF">YOLOSWAG_224</name>
</gene>